<sequence>MIIFCMKILYYAVSFQISKIICKVLLKKSLNFIKITTI</sequence>
<name>K7YIN4_9PROT</name>
<accession>K7YIN4</accession>
<gene>
    <name evidence="1" type="ORF">A1OE_1282</name>
</gene>
<dbReference type="EMBL" id="CP003539">
    <property type="protein sequence ID" value="AFX99455.1"/>
    <property type="molecule type" value="Genomic_DNA"/>
</dbReference>
<evidence type="ECO:0000313" key="1">
    <source>
        <dbReference type="EMBL" id="AFX99455.1"/>
    </source>
</evidence>
<organism evidence="1 2">
    <name type="scientific">Candidatus Endolissoclinum faulkneri L2</name>
    <dbReference type="NCBI Taxonomy" id="1193729"/>
    <lineage>
        <taxon>Bacteria</taxon>
        <taxon>Pseudomonadati</taxon>
        <taxon>Pseudomonadota</taxon>
        <taxon>Alphaproteobacteria</taxon>
        <taxon>Rhodospirillales</taxon>
        <taxon>Rhodospirillaceae</taxon>
        <taxon>Candidatus Endolissoclinum</taxon>
    </lineage>
</organism>
<dbReference type="HOGENOM" id="CLU_3326026_0_0_5"/>
<evidence type="ECO:0000313" key="2">
    <source>
        <dbReference type="Proteomes" id="UP000010077"/>
    </source>
</evidence>
<reference evidence="1 2" key="1">
    <citation type="journal article" date="2012" name="Proc. Natl. Acad. Sci. U.S.A.">
        <title>Genome streamlining and chemical defense in a coral reef symbiosis.</title>
        <authorList>
            <person name="Kwan J.C."/>
            <person name="Donia M.S."/>
            <person name="Han A.W."/>
            <person name="Hirose E."/>
            <person name="Haygood M.G."/>
            <person name="Schmidt E.W."/>
        </authorList>
    </citation>
    <scope>NUCLEOTIDE SEQUENCE [LARGE SCALE GENOMIC DNA]</scope>
    <source>
        <strain evidence="1 2">L2</strain>
    </source>
</reference>
<keyword evidence="2" id="KW-1185">Reference proteome</keyword>
<proteinExistence type="predicted"/>
<dbReference type="AlphaFoldDB" id="K7YIN4"/>
<dbReference type="KEGG" id="thal:A1OE_1282"/>
<dbReference type="Proteomes" id="UP000010077">
    <property type="component" value="Chromosome"/>
</dbReference>
<protein>
    <submittedName>
        <fullName evidence="1">Uncharacterized protein</fullName>
    </submittedName>
</protein>